<sequence>MMPQDLHTAKDADLRASLQALKRATMLAREIALETNTGIVVVRNNQIIRLSAQQLRRERQKDNIALDLFDGDA</sequence>
<organism evidence="1 2">
    <name type="scientific">Methylomicrobium album BG8</name>
    <dbReference type="NCBI Taxonomy" id="686340"/>
    <lineage>
        <taxon>Bacteria</taxon>
        <taxon>Pseudomonadati</taxon>
        <taxon>Pseudomonadota</taxon>
        <taxon>Gammaproteobacteria</taxon>
        <taxon>Methylococcales</taxon>
        <taxon>Methylococcaceae</taxon>
        <taxon>Methylomicrobium</taxon>
    </lineage>
</organism>
<reference evidence="1 2" key="1">
    <citation type="journal article" date="2013" name="Genome Announc.">
        <title>Genome Sequence of the Obligate Gammaproteobacterial Methanotroph Methylomicrobium album Strain BG8.</title>
        <authorList>
            <person name="Kits K.D."/>
            <person name="Kalyuzhnaya M.G."/>
            <person name="Klotz M.G."/>
            <person name="Jetten M.S."/>
            <person name="Op den Camp H.J."/>
            <person name="Vuilleumier S."/>
            <person name="Bringel F."/>
            <person name="Dispirito A.A."/>
            <person name="Murrell J.C."/>
            <person name="Bruce D."/>
            <person name="Cheng J.F."/>
            <person name="Copeland A."/>
            <person name="Goodwin L."/>
            <person name="Hauser L."/>
            <person name="Lajus A."/>
            <person name="Land M.L."/>
            <person name="Lapidus A."/>
            <person name="Lucas S."/>
            <person name="Medigue C."/>
            <person name="Pitluck S."/>
            <person name="Woyke T."/>
            <person name="Zeytun A."/>
            <person name="Stein L.Y."/>
        </authorList>
    </citation>
    <scope>NUCLEOTIDE SEQUENCE [LARGE SCALE GENOMIC DNA]</scope>
    <source>
        <strain evidence="1 2">BG8</strain>
    </source>
</reference>
<evidence type="ECO:0000313" key="2">
    <source>
        <dbReference type="Proteomes" id="UP000005090"/>
    </source>
</evidence>
<dbReference type="EMBL" id="CM001475">
    <property type="protein sequence ID" value="EIC31039.1"/>
    <property type="molecule type" value="Genomic_DNA"/>
</dbReference>
<dbReference type="RefSeq" id="WP_005374081.1">
    <property type="nucleotide sequence ID" value="NZ_CM001475.1"/>
</dbReference>
<dbReference type="Proteomes" id="UP000005090">
    <property type="component" value="Chromosome"/>
</dbReference>
<accession>H8GQQ4</accession>
<dbReference type="AlphaFoldDB" id="H8GQQ4"/>
<dbReference type="HOGENOM" id="CLU_201151_0_0_6"/>
<evidence type="ECO:0000313" key="1">
    <source>
        <dbReference type="EMBL" id="EIC31039.1"/>
    </source>
</evidence>
<dbReference type="eggNOG" id="ENOG5033A5V">
    <property type="taxonomic scope" value="Bacteria"/>
</dbReference>
<dbReference type="STRING" id="686340.Metal_3379"/>
<name>H8GQQ4_METAL</name>
<proteinExistence type="predicted"/>
<protein>
    <submittedName>
        <fullName evidence="1">Uncharacterized protein</fullName>
    </submittedName>
</protein>
<gene>
    <name evidence="1" type="ORF">Metal_3379</name>
</gene>
<keyword evidence="2" id="KW-1185">Reference proteome</keyword>